<keyword evidence="2" id="KW-1185">Reference proteome</keyword>
<proteinExistence type="predicted"/>
<organism evidence="1 2">
    <name type="scientific">Periconia digitata</name>
    <dbReference type="NCBI Taxonomy" id="1303443"/>
    <lineage>
        <taxon>Eukaryota</taxon>
        <taxon>Fungi</taxon>
        <taxon>Dikarya</taxon>
        <taxon>Ascomycota</taxon>
        <taxon>Pezizomycotina</taxon>
        <taxon>Dothideomycetes</taxon>
        <taxon>Pleosporomycetidae</taxon>
        <taxon>Pleosporales</taxon>
        <taxon>Massarineae</taxon>
        <taxon>Periconiaceae</taxon>
        <taxon>Periconia</taxon>
    </lineage>
</organism>
<dbReference type="AlphaFoldDB" id="A0A9W4UPW5"/>
<evidence type="ECO:0000313" key="2">
    <source>
        <dbReference type="Proteomes" id="UP001152607"/>
    </source>
</evidence>
<protein>
    <submittedName>
        <fullName evidence="1">Uncharacterized protein</fullName>
    </submittedName>
</protein>
<dbReference type="EMBL" id="CAOQHR010000009">
    <property type="protein sequence ID" value="CAI6339925.1"/>
    <property type="molecule type" value="Genomic_DNA"/>
</dbReference>
<gene>
    <name evidence="1" type="ORF">PDIGIT_LOCUS13090</name>
</gene>
<sequence length="156" mass="17664">MEYTGYRQRHCDLLQSDPRTIFGCYGVLRSGSWRPKSCRAMACTPGIFATPIEPRFGPFLFSLSRRISIKNARSIVDSMPEGRTKMQNTAKAQAEAKRICNHDDYLRRRCRSCKRAACLDFIHFETAPLARCSTNISTNSGHHVTANILTPQSHII</sequence>
<comment type="caution">
    <text evidence="1">The sequence shown here is derived from an EMBL/GenBank/DDBJ whole genome shotgun (WGS) entry which is preliminary data.</text>
</comment>
<accession>A0A9W4UPW5</accession>
<evidence type="ECO:0000313" key="1">
    <source>
        <dbReference type="EMBL" id="CAI6339925.1"/>
    </source>
</evidence>
<dbReference type="Proteomes" id="UP001152607">
    <property type="component" value="Unassembled WGS sequence"/>
</dbReference>
<reference evidence="1" key="1">
    <citation type="submission" date="2023-01" db="EMBL/GenBank/DDBJ databases">
        <authorList>
            <person name="Van Ghelder C."/>
            <person name="Rancurel C."/>
        </authorList>
    </citation>
    <scope>NUCLEOTIDE SEQUENCE</scope>
    <source>
        <strain evidence="1">CNCM I-4278</strain>
    </source>
</reference>
<name>A0A9W4UPW5_9PLEO</name>